<keyword evidence="1" id="KW-0472">Membrane</keyword>
<evidence type="ECO:0000313" key="3">
    <source>
        <dbReference type="EMBL" id="SUN28713.1"/>
    </source>
</evidence>
<dbReference type="EMBL" id="UHEW01000005">
    <property type="protein sequence ID" value="SUN28713.1"/>
    <property type="molecule type" value="Genomic_DNA"/>
</dbReference>
<evidence type="ECO:0000313" key="4">
    <source>
        <dbReference type="EMBL" id="SUN67324.1"/>
    </source>
</evidence>
<proteinExistence type="predicted"/>
<reference evidence="5 6" key="1">
    <citation type="submission" date="2018-06" db="EMBL/GenBank/DDBJ databases">
        <authorList>
            <consortium name="Pathogen Informatics"/>
            <person name="Doyle S."/>
        </authorList>
    </citation>
    <scope>NUCLEOTIDE SEQUENCE [LARGE SCALE GENOMIC DNA]</scope>
    <source>
        <strain evidence="2 5">NCTC8181</strain>
        <strain evidence="3 6">NCTC9828</strain>
    </source>
</reference>
<protein>
    <submittedName>
        <fullName evidence="2">Uncharacterized protein</fullName>
    </submittedName>
</protein>
<comment type="caution">
    <text evidence="2">The sequence shown here is derived from an EMBL/GenBank/DDBJ whole genome shotgun (WGS) entry which is preliminary data.</text>
</comment>
<evidence type="ECO:0000313" key="5">
    <source>
        <dbReference type="Proteomes" id="UP000250200"/>
    </source>
</evidence>
<feature type="transmembrane region" description="Helical" evidence="1">
    <location>
        <begin position="5"/>
        <end position="24"/>
    </location>
</feature>
<sequence>MKEFIIVITLTIVFYLLHYFYPVLYQNLQFIFFGPLLAYIIYKIFQFIYSYVKSKS</sequence>
<dbReference type="AlphaFoldDB" id="A0A2X2NQY7"/>
<organism evidence="2 5">
    <name type="scientific">Streptococcus agalactiae</name>
    <dbReference type="NCBI Taxonomy" id="1311"/>
    <lineage>
        <taxon>Bacteria</taxon>
        <taxon>Bacillati</taxon>
        <taxon>Bacillota</taxon>
        <taxon>Bacilli</taxon>
        <taxon>Lactobacillales</taxon>
        <taxon>Streptococcaceae</taxon>
        <taxon>Streptococcus</taxon>
    </lineage>
</organism>
<dbReference type="Proteomes" id="UP000250200">
    <property type="component" value="Unassembled WGS sequence"/>
</dbReference>
<keyword evidence="1" id="KW-1133">Transmembrane helix</keyword>
<evidence type="ECO:0000313" key="6">
    <source>
        <dbReference type="Proteomes" id="UP000255140"/>
    </source>
</evidence>
<dbReference type="EMBL" id="UAVB01000004">
    <property type="protein sequence ID" value="SQA20109.1"/>
    <property type="molecule type" value="Genomic_DNA"/>
</dbReference>
<gene>
    <name evidence="2" type="ORF">NCTC8181_02459</name>
    <name evidence="3" type="ORF">NCTC9828_00973</name>
    <name evidence="4" type="ORF">NCTC9828_02363</name>
</gene>
<keyword evidence="1" id="KW-0812">Transmembrane</keyword>
<feature type="transmembrane region" description="Helical" evidence="1">
    <location>
        <begin position="30"/>
        <end position="52"/>
    </location>
</feature>
<evidence type="ECO:0000313" key="2">
    <source>
        <dbReference type="EMBL" id="SQA20109.1"/>
    </source>
</evidence>
<evidence type="ECO:0000256" key="1">
    <source>
        <dbReference type="SAM" id="Phobius"/>
    </source>
</evidence>
<accession>A0A2X2NQY7</accession>
<dbReference type="Proteomes" id="UP000255140">
    <property type="component" value="Unassembled WGS sequence"/>
</dbReference>
<dbReference type="EMBL" id="UHEW01000007">
    <property type="protein sequence ID" value="SUN67324.1"/>
    <property type="molecule type" value="Genomic_DNA"/>
</dbReference>
<name>A0A2X2NQY7_STRAG</name>